<gene>
    <name evidence="3" type="ORF">BJP36_03380</name>
</gene>
<dbReference type="Gene3D" id="3.40.50.2000">
    <property type="entry name" value="Glycogen Phosphorylase B"/>
    <property type="match status" value="2"/>
</dbReference>
<dbReference type="PANTHER" id="PTHR46401">
    <property type="entry name" value="GLYCOSYLTRANSFERASE WBBK-RELATED"/>
    <property type="match status" value="1"/>
</dbReference>
<evidence type="ECO:0000259" key="2">
    <source>
        <dbReference type="Pfam" id="PF00534"/>
    </source>
</evidence>
<dbReference type="SUPFAM" id="SSF53756">
    <property type="entry name" value="UDP-Glycosyltransferase/glycogen phosphorylase"/>
    <property type="match status" value="1"/>
</dbReference>
<dbReference type="CDD" id="cd03801">
    <property type="entry name" value="GT4_PimA-like"/>
    <property type="match status" value="1"/>
</dbReference>
<protein>
    <submittedName>
        <fullName evidence="3">Glycosyltransferase family 4 protein</fullName>
    </submittedName>
</protein>
<dbReference type="GO" id="GO:0016757">
    <property type="term" value="F:glycosyltransferase activity"/>
    <property type="evidence" value="ECO:0007669"/>
    <property type="project" value="InterPro"/>
</dbReference>
<dbReference type="InterPro" id="IPR001296">
    <property type="entry name" value="Glyco_trans_1"/>
</dbReference>
<proteinExistence type="predicted"/>
<dbReference type="Pfam" id="PF00534">
    <property type="entry name" value="Glycos_transf_1"/>
    <property type="match status" value="1"/>
</dbReference>
<dbReference type="Proteomes" id="UP000176944">
    <property type="component" value="Chromosome"/>
</dbReference>
<organism evidence="3 4">
    <name type="scientific">Moorena producens (strain JHB)</name>
    <dbReference type="NCBI Taxonomy" id="1454205"/>
    <lineage>
        <taxon>Bacteria</taxon>
        <taxon>Bacillati</taxon>
        <taxon>Cyanobacteriota</taxon>
        <taxon>Cyanophyceae</taxon>
        <taxon>Coleofasciculales</taxon>
        <taxon>Coleofasciculaceae</taxon>
        <taxon>Moorena</taxon>
    </lineage>
</organism>
<evidence type="ECO:0000313" key="3">
    <source>
        <dbReference type="EMBL" id="AOY79094.1"/>
    </source>
</evidence>
<dbReference type="EMBL" id="CP017708">
    <property type="protein sequence ID" value="AOY79094.1"/>
    <property type="molecule type" value="Genomic_DNA"/>
</dbReference>
<accession>A0A1D9FV00</accession>
<dbReference type="AlphaFoldDB" id="A0A1D9FV00"/>
<dbReference type="PANTHER" id="PTHR46401:SF2">
    <property type="entry name" value="GLYCOSYLTRANSFERASE WBBK-RELATED"/>
    <property type="match status" value="1"/>
</dbReference>
<evidence type="ECO:0000256" key="1">
    <source>
        <dbReference type="ARBA" id="ARBA00022679"/>
    </source>
</evidence>
<reference evidence="4" key="1">
    <citation type="submission" date="2016-10" db="EMBL/GenBank/DDBJ databases">
        <title>Comparative genomics uncovers the prolific and rare metabolic potential of the cyanobacterial genus Moorea.</title>
        <authorList>
            <person name="Leao T."/>
            <person name="Castelao G."/>
            <person name="Korobeynikov A."/>
            <person name="Monroe E.A."/>
            <person name="Podell S."/>
            <person name="Glukhov E."/>
            <person name="Allen E."/>
            <person name="Gerwick W.H."/>
            <person name="Gerwick L."/>
        </authorList>
    </citation>
    <scope>NUCLEOTIDE SEQUENCE [LARGE SCALE GENOMIC DNA]</scope>
    <source>
        <strain evidence="4">JHB</strain>
    </source>
</reference>
<evidence type="ECO:0000313" key="4">
    <source>
        <dbReference type="Proteomes" id="UP000176944"/>
    </source>
</evidence>
<feature type="domain" description="Glycosyl transferase family 1" evidence="2">
    <location>
        <begin position="196"/>
        <end position="358"/>
    </location>
</feature>
<name>A0A1D9FV00_MOOP1</name>
<sequence>MNCINELRIAWLLPTAGLYWQPLLSEFTRLFPQTTVFAGLFPGFIHGFEESFLLKEVGGMKVMGRNKPSKTYSSFFTYLPPKIIVQLLQFKPNVIFSNAFSLWTLLALLFKPWGKWRVVIICDGSSPGVNYQGSWFRLLLRRIIARITDGFITNTSAGKAYLTEFVKAREDSIFARPYLVPDIRALSQTIKESNLNKLKQQHPVFLYIGALFPRKGLHKLLKACSMLQTKGYQDYTVLIVGRGTQHQELESLVKTHNLDNQVKLVGFVEYGGLGTYLENADIFLFPTIEDVWGMVVPEAMAFGKPILCSKWAGAVEMVVDGENGYVFDPHDSEELAELMIRFINNPDLINKMGEKSQQIMASHTLEAVSNSLADVVEFVWNGKQKTV</sequence>
<keyword evidence="1" id="KW-0808">Transferase</keyword>